<dbReference type="Proteomes" id="UP000515140">
    <property type="component" value="Unplaced"/>
</dbReference>
<dbReference type="FunCoup" id="A0A6P5IHS7">
    <property type="interactions" value="97"/>
</dbReference>
<evidence type="ECO:0000256" key="1">
    <source>
        <dbReference type="ARBA" id="ARBA00022729"/>
    </source>
</evidence>
<keyword evidence="2" id="KW-0325">Glycoprotein</keyword>
<dbReference type="SUPFAM" id="SSF48726">
    <property type="entry name" value="Immunoglobulin"/>
    <property type="match status" value="1"/>
</dbReference>
<name>A0A6P5IHS7_PHACI</name>
<dbReference type="PROSITE" id="PS50835">
    <property type="entry name" value="IG_LIKE"/>
    <property type="match status" value="1"/>
</dbReference>
<feature type="domain" description="Ig-like" evidence="3">
    <location>
        <begin position="115"/>
        <end position="190"/>
    </location>
</feature>
<dbReference type="GeneID" id="110193873"/>
<dbReference type="InParanoid" id="A0A6P5IHS7"/>
<accession>A0A6P5IHS7</accession>
<dbReference type="CTD" id="100092410"/>
<gene>
    <name evidence="5" type="primary">CUNH17orf99</name>
</gene>
<keyword evidence="4" id="KW-1185">Reference proteome</keyword>
<protein>
    <submittedName>
        <fullName evidence="5">Uncharacterized protein C17orf99 homolog</fullName>
    </submittedName>
</protein>
<dbReference type="RefSeq" id="XP_020821555.1">
    <property type="nucleotide sequence ID" value="XM_020965896.1"/>
</dbReference>
<dbReference type="InterPro" id="IPR036179">
    <property type="entry name" value="Ig-like_dom_sf"/>
</dbReference>
<evidence type="ECO:0000256" key="2">
    <source>
        <dbReference type="ARBA" id="ARBA00023180"/>
    </source>
</evidence>
<evidence type="ECO:0000313" key="5">
    <source>
        <dbReference type="RefSeq" id="XP_020821555.1"/>
    </source>
</evidence>
<dbReference type="InterPro" id="IPR007110">
    <property type="entry name" value="Ig-like_dom"/>
</dbReference>
<dbReference type="AlphaFoldDB" id="A0A6P5IHS7"/>
<proteinExistence type="predicted"/>
<evidence type="ECO:0000313" key="4">
    <source>
        <dbReference type="Proteomes" id="UP000515140"/>
    </source>
</evidence>
<evidence type="ECO:0000259" key="3">
    <source>
        <dbReference type="PROSITE" id="PS50835"/>
    </source>
</evidence>
<dbReference type="Pfam" id="PF17736">
    <property type="entry name" value="Ig_C17orf99"/>
    <property type="match status" value="2"/>
</dbReference>
<dbReference type="KEGG" id="pcw:110193873"/>
<dbReference type="InterPro" id="IPR040878">
    <property type="entry name" value="IL-40-like_Ig"/>
</dbReference>
<organism evidence="4 5">
    <name type="scientific">Phascolarctos cinereus</name>
    <name type="common">Koala</name>
    <dbReference type="NCBI Taxonomy" id="38626"/>
    <lineage>
        <taxon>Eukaryota</taxon>
        <taxon>Metazoa</taxon>
        <taxon>Chordata</taxon>
        <taxon>Craniata</taxon>
        <taxon>Vertebrata</taxon>
        <taxon>Euteleostomi</taxon>
        <taxon>Mammalia</taxon>
        <taxon>Metatheria</taxon>
        <taxon>Diprotodontia</taxon>
        <taxon>Phascolarctidae</taxon>
        <taxon>Phascolarctos</taxon>
    </lineage>
</organism>
<sequence length="190" mass="21139">MELPLLCMAMLGVLSKPIIFKIIRIFPKSRLVHILCHSIQGPPTISYILMETSGVMVSKKIMDNGHPDRFPLLATFKTRPDLLNYYCLASTPLGQTAYSDILKLFWELWVPVSQPQANFTLVDTGSGQMVVVSCLASEGSPPITYMLFRKDGHILIEETPHPGRPANFSFPVNKISAWYACQAKNIGSAQ</sequence>
<keyword evidence="1" id="KW-0732">Signal</keyword>
<reference evidence="5" key="1">
    <citation type="submission" date="2025-08" db="UniProtKB">
        <authorList>
            <consortium name="RefSeq"/>
        </authorList>
    </citation>
    <scope>IDENTIFICATION</scope>
    <source>
        <tissue evidence="5">Spleen</tissue>
    </source>
</reference>